<reference evidence="2 3" key="1">
    <citation type="submission" date="2021-12" db="EMBL/GenBank/DDBJ databases">
        <title>Discovery of the Pendulisporaceae a myxobacterial family with distinct sporulation behavior and unique specialized metabolism.</title>
        <authorList>
            <person name="Garcia R."/>
            <person name="Popoff A."/>
            <person name="Bader C.D."/>
            <person name="Loehr J."/>
            <person name="Walesch S."/>
            <person name="Walt C."/>
            <person name="Boldt J."/>
            <person name="Bunk B."/>
            <person name="Haeckl F.J.F.P.J."/>
            <person name="Gunesch A.P."/>
            <person name="Birkelbach J."/>
            <person name="Nuebel U."/>
            <person name="Pietschmann T."/>
            <person name="Bach T."/>
            <person name="Mueller R."/>
        </authorList>
    </citation>
    <scope>NUCLEOTIDE SEQUENCE [LARGE SCALE GENOMIC DNA]</scope>
    <source>
        <strain evidence="2 3">MSr12523</strain>
    </source>
</reference>
<dbReference type="EMBL" id="CP089982">
    <property type="protein sequence ID" value="WXA99542.1"/>
    <property type="molecule type" value="Genomic_DNA"/>
</dbReference>
<gene>
    <name evidence="2" type="ORF">LZC95_22325</name>
</gene>
<feature type="compositionally biased region" description="Low complexity" evidence="1">
    <location>
        <begin position="1"/>
        <end position="10"/>
    </location>
</feature>
<evidence type="ECO:0000313" key="2">
    <source>
        <dbReference type="EMBL" id="WXA99542.1"/>
    </source>
</evidence>
<feature type="region of interest" description="Disordered" evidence="1">
    <location>
        <begin position="1"/>
        <end position="20"/>
    </location>
</feature>
<keyword evidence="3" id="KW-1185">Reference proteome</keyword>
<dbReference type="Proteomes" id="UP001379533">
    <property type="component" value="Chromosome"/>
</dbReference>
<dbReference type="RefSeq" id="WP_394850181.1">
    <property type="nucleotide sequence ID" value="NZ_CP089982.1"/>
</dbReference>
<evidence type="ECO:0000256" key="1">
    <source>
        <dbReference type="SAM" id="MobiDB-lite"/>
    </source>
</evidence>
<evidence type="ECO:0000313" key="3">
    <source>
        <dbReference type="Proteomes" id="UP001379533"/>
    </source>
</evidence>
<proteinExistence type="predicted"/>
<organism evidence="2 3">
    <name type="scientific">Pendulispora brunnea</name>
    <dbReference type="NCBI Taxonomy" id="2905690"/>
    <lineage>
        <taxon>Bacteria</taxon>
        <taxon>Pseudomonadati</taxon>
        <taxon>Myxococcota</taxon>
        <taxon>Myxococcia</taxon>
        <taxon>Myxococcales</taxon>
        <taxon>Sorangiineae</taxon>
        <taxon>Pendulisporaceae</taxon>
        <taxon>Pendulispora</taxon>
    </lineage>
</organism>
<protein>
    <submittedName>
        <fullName evidence="2">Uncharacterized protein</fullName>
    </submittedName>
</protein>
<sequence length="132" mass="13716">MFSLQRRAASGAGGRGPGCGAACSSARRLRRAGSAGAARNDIVYFNLNTREQKVLSKAPGPEPKSPFDVVHCGTDAFFAVAGAHELAVYRSVDGTRLASAPAKKGGALSLSASGCYLTQTRNNATTIFRLEP</sequence>
<accession>A0ABZ2KLK3</accession>
<name>A0ABZ2KLK3_9BACT</name>